<dbReference type="InterPro" id="IPR007922">
    <property type="entry name" value="DciA-like"/>
</dbReference>
<evidence type="ECO:0000313" key="1">
    <source>
        <dbReference type="EMBL" id="TVO70789.1"/>
    </source>
</evidence>
<dbReference type="AlphaFoldDB" id="A0A557S074"/>
<evidence type="ECO:0000313" key="2">
    <source>
        <dbReference type="Proteomes" id="UP000316649"/>
    </source>
</evidence>
<comment type="caution">
    <text evidence="1">The sequence shown here is derived from an EMBL/GenBank/DDBJ whole genome shotgun (WGS) entry which is preliminary data.</text>
</comment>
<dbReference type="EMBL" id="VMNH01000023">
    <property type="protein sequence ID" value="TVO70789.1"/>
    <property type="molecule type" value="Genomic_DNA"/>
</dbReference>
<dbReference type="RefSeq" id="WP_144359926.1">
    <property type="nucleotide sequence ID" value="NZ_VMNH01000023.1"/>
</dbReference>
<organism evidence="1 2">
    <name type="scientific">Sedimenticola selenatireducens</name>
    <dbReference type="NCBI Taxonomy" id="191960"/>
    <lineage>
        <taxon>Bacteria</taxon>
        <taxon>Pseudomonadati</taxon>
        <taxon>Pseudomonadota</taxon>
        <taxon>Gammaproteobacteria</taxon>
        <taxon>Chromatiales</taxon>
        <taxon>Sedimenticolaceae</taxon>
        <taxon>Sedimenticola</taxon>
    </lineage>
</organism>
<dbReference type="Proteomes" id="UP000316649">
    <property type="component" value="Unassembled WGS sequence"/>
</dbReference>
<dbReference type="Pfam" id="PF05258">
    <property type="entry name" value="DciA"/>
    <property type="match status" value="1"/>
</dbReference>
<protein>
    <submittedName>
        <fullName evidence="1">DUF721 domain-containing protein</fullName>
    </submittedName>
</protein>
<sequence>MNHRPLLITDLFKGKQAFRDLISKSQEQHALLLQVRRLIPAPLNSHCAAAIKKNTQLVIYVDSSTWASRLRFSVRDLTKQLKSENISVERITVRVLIKTKAAVTKRGPLRKMTPDNASIINQTADGIADPSLRAALKRLGKHGIKSTDK</sequence>
<name>A0A557S074_9GAMM</name>
<reference evidence="1 2" key="1">
    <citation type="submission" date="2019-07" db="EMBL/GenBank/DDBJ databases">
        <title>The pathways for chlorine oxyanion respiration interact through the shared metabolite chlorate.</title>
        <authorList>
            <person name="Barnum T.P."/>
            <person name="Cheng Y."/>
            <person name="Hill K.A."/>
            <person name="Lucas L.N."/>
            <person name="Carlson H.K."/>
            <person name="Coates J.D."/>
        </authorList>
    </citation>
    <scope>NUCLEOTIDE SEQUENCE [LARGE SCALE GENOMIC DNA]</scope>
    <source>
        <strain evidence="1 2">BK-1</strain>
    </source>
</reference>
<accession>A0A557S074</accession>
<proteinExistence type="predicted"/>
<keyword evidence="2" id="KW-1185">Reference proteome</keyword>
<dbReference type="OrthoDB" id="7061986at2"/>
<gene>
    <name evidence="1" type="ORF">FHP88_15110</name>
</gene>